<proteinExistence type="predicted"/>
<sequence length="111" mass="12232">MQTNRKYAMADDPFATFDTNHEQPTGTAEFALHSNRLIEELTAVALRLNKLQQGLDRADDTPDDAAVAEGEISTTLEHLETVIRETGLAMLSLVGNWSTDGDGAAHRTHRR</sequence>
<gene>
    <name evidence="1" type="ORF">DFR76_104667</name>
</gene>
<accession>A0A370IBY1</accession>
<dbReference type="AlphaFoldDB" id="A0A370IBY1"/>
<dbReference type="EMBL" id="QQBC01000004">
    <property type="protein sequence ID" value="RDI66914.1"/>
    <property type="molecule type" value="Genomic_DNA"/>
</dbReference>
<comment type="caution">
    <text evidence="1">The sequence shown here is derived from an EMBL/GenBank/DDBJ whole genome shotgun (WGS) entry which is preliminary data.</text>
</comment>
<dbReference type="Proteomes" id="UP000254869">
    <property type="component" value="Unassembled WGS sequence"/>
</dbReference>
<keyword evidence="2" id="KW-1185">Reference proteome</keyword>
<evidence type="ECO:0000313" key="1">
    <source>
        <dbReference type="EMBL" id="RDI66914.1"/>
    </source>
</evidence>
<evidence type="ECO:0000313" key="2">
    <source>
        <dbReference type="Proteomes" id="UP000254869"/>
    </source>
</evidence>
<reference evidence="1 2" key="1">
    <citation type="submission" date="2018-07" db="EMBL/GenBank/DDBJ databases">
        <title>Genomic Encyclopedia of Type Strains, Phase IV (KMG-IV): sequencing the most valuable type-strain genomes for metagenomic binning, comparative biology and taxonomic classification.</title>
        <authorList>
            <person name="Goeker M."/>
        </authorList>
    </citation>
    <scope>NUCLEOTIDE SEQUENCE [LARGE SCALE GENOMIC DNA]</scope>
    <source>
        <strain evidence="1 2">DSM 44290</strain>
    </source>
</reference>
<organism evidence="1 2">
    <name type="scientific">Nocardia pseudobrasiliensis</name>
    <dbReference type="NCBI Taxonomy" id="45979"/>
    <lineage>
        <taxon>Bacteria</taxon>
        <taxon>Bacillati</taxon>
        <taxon>Actinomycetota</taxon>
        <taxon>Actinomycetes</taxon>
        <taxon>Mycobacteriales</taxon>
        <taxon>Nocardiaceae</taxon>
        <taxon>Nocardia</taxon>
    </lineage>
</organism>
<evidence type="ECO:0008006" key="3">
    <source>
        <dbReference type="Google" id="ProtNLM"/>
    </source>
</evidence>
<name>A0A370IBY1_9NOCA</name>
<protein>
    <recommendedName>
        <fullName evidence="3">Type VII secretion system (Wss) protein ESAT-6</fullName>
    </recommendedName>
</protein>